<dbReference type="EMBL" id="WUBL01000242">
    <property type="protein sequence ID" value="KAF2963010.1"/>
    <property type="molecule type" value="Genomic_DNA"/>
</dbReference>
<dbReference type="GO" id="GO:0016020">
    <property type="term" value="C:membrane"/>
    <property type="evidence" value="ECO:0007669"/>
    <property type="project" value="UniProtKB-SubCell"/>
</dbReference>
<dbReference type="Proteomes" id="UP000481858">
    <property type="component" value="Unassembled WGS sequence"/>
</dbReference>
<comment type="caution">
    <text evidence="8">The sequence shown here is derived from an EMBL/GenBank/DDBJ whole genome shotgun (WGS) entry which is preliminary data.</text>
</comment>
<evidence type="ECO:0000256" key="5">
    <source>
        <dbReference type="ARBA" id="ARBA00023136"/>
    </source>
</evidence>
<feature type="transmembrane region" description="Helical" evidence="7">
    <location>
        <begin position="165"/>
        <end position="185"/>
    </location>
</feature>
<reference evidence="8 9" key="1">
    <citation type="submission" date="2019-12" db="EMBL/GenBank/DDBJ databases">
        <title>Draft genome sequence of the ascomycete Xylaria multiplex DSM 110363.</title>
        <authorList>
            <person name="Buettner E."/>
            <person name="Kellner H."/>
        </authorList>
    </citation>
    <scope>NUCLEOTIDE SEQUENCE [LARGE SCALE GENOMIC DNA]</scope>
    <source>
        <strain evidence="8 9">DSM 110363</strain>
    </source>
</reference>
<feature type="transmembrane region" description="Helical" evidence="7">
    <location>
        <begin position="122"/>
        <end position="145"/>
    </location>
</feature>
<gene>
    <name evidence="8" type="ORF">GQX73_g10559</name>
</gene>
<protein>
    <recommendedName>
        <fullName evidence="10">Amino acid permease/ SLC12A domain-containing protein</fullName>
    </recommendedName>
</protein>
<dbReference type="AlphaFoldDB" id="A0A7C8MI30"/>
<evidence type="ECO:0000313" key="9">
    <source>
        <dbReference type="Proteomes" id="UP000481858"/>
    </source>
</evidence>
<comment type="subcellular location">
    <subcellularLocation>
        <location evidence="1">Membrane</location>
        <topology evidence="1">Multi-pass membrane protein</topology>
    </subcellularLocation>
</comment>
<feature type="transmembrane region" description="Helical" evidence="7">
    <location>
        <begin position="499"/>
        <end position="518"/>
    </location>
</feature>
<name>A0A7C8MI30_9PEZI</name>
<evidence type="ECO:0000256" key="7">
    <source>
        <dbReference type="SAM" id="Phobius"/>
    </source>
</evidence>
<evidence type="ECO:0000256" key="6">
    <source>
        <dbReference type="SAM" id="MobiDB-lite"/>
    </source>
</evidence>
<keyword evidence="5 7" id="KW-0472">Membrane</keyword>
<dbReference type="PIRSF" id="PIRSF006060">
    <property type="entry name" value="AA_transporter"/>
    <property type="match status" value="1"/>
</dbReference>
<evidence type="ECO:0008006" key="10">
    <source>
        <dbReference type="Google" id="ProtNLM"/>
    </source>
</evidence>
<keyword evidence="2" id="KW-0813">Transport</keyword>
<keyword evidence="4 7" id="KW-1133">Transmembrane helix</keyword>
<dbReference type="PANTHER" id="PTHR45649">
    <property type="entry name" value="AMINO-ACID PERMEASE BAT1"/>
    <property type="match status" value="1"/>
</dbReference>
<dbReference type="OrthoDB" id="3257095at2759"/>
<dbReference type="InParanoid" id="A0A7C8MI30"/>
<feature type="compositionally biased region" description="Polar residues" evidence="6">
    <location>
        <begin position="1"/>
        <end position="20"/>
    </location>
</feature>
<keyword evidence="9" id="KW-1185">Reference proteome</keyword>
<feature type="transmembrane region" description="Helical" evidence="7">
    <location>
        <begin position="379"/>
        <end position="399"/>
    </location>
</feature>
<feature type="transmembrane region" description="Helical" evidence="7">
    <location>
        <begin position="41"/>
        <end position="65"/>
    </location>
</feature>
<feature type="transmembrane region" description="Helical" evidence="7">
    <location>
        <begin position="236"/>
        <end position="257"/>
    </location>
</feature>
<feature type="transmembrane region" description="Helical" evidence="7">
    <location>
        <begin position="405"/>
        <end position="429"/>
    </location>
</feature>
<sequence length="542" mass="59142">MSTNSHELAVSTHVSGPTSSRSRDDLDLIRLGKKPELRRNFGFLAILGFSCTVLVTWEGILVLFLLAYQNGGPSGAIYGYIVVWAGTLSIFATLSELVSMAPTSGGQYYWVSMLSPPGARKFLSYTTAWLALTGWQSTVASAAYLTGTLIQGLILLTHPDYINTIQNWHGTLLFWGIILFAFAINSPVGRVLARFEGIVLVIHILGFFATILPLVLLGQPTSSTAVWDTWLNLGGWPTQGLSFSIGVLGNAFSFLGADAAIHMSEEIRNAALVLPRSLLTGVMLNGTLGFAMIVAFLYYIGDVEQALEENPLYPFMAVLQRGTNSTAGAATISALIIVLSASTTTGVLAAASRMYWAFARDRGLPAWRFLKKVDPKTGIPFNSVLVTTVISIILALINIGEAAAFTGTISISISGLFASYLIASSLLLYRRLTKGIRPHRILEEGDNEVNAQLGLRWGPWKLPGMFGVVNNMFTCFFLIYILFFSFWPTNSAVTPQNMNWAVLVTVVVLSFSMLYYFLWARHVFKGPIIETSERDILGLVGK</sequence>
<evidence type="ECO:0000256" key="2">
    <source>
        <dbReference type="ARBA" id="ARBA00022448"/>
    </source>
</evidence>
<feature type="transmembrane region" description="Helical" evidence="7">
    <location>
        <begin position="197"/>
        <end position="216"/>
    </location>
</feature>
<feature type="transmembrane region" description="Helical" evidence="7">
    <location>
        <begin position="278"/>
        <end position="300"/>
    </location>
</feature>
<dbReference type="InterPro" id="IPR002293">
    <property type="entry name" value="AA/rel_permease1"/>
</dbReference>
<feature type="transmembrane region" description="Helical" evidence="7">
    <location>
        <begin position="332"/>
        <end position="358"/>
    </location>
</feature>
<feature type="region of interest" description="Disordered" evidence="6">
    <location>
        <begin position="1"/>
        <end position="23"/>
    </location>
</feature>
<dbReference type="Gene3D" id="1.20.1740.10">
    <property type="entry name" value="Amino acid/polyamine transporter I"/>
    <property type="match status" value="1"/>
</dbReference>
<feature type="transmembrane region" description="Helical" evidence="7">
    <location>
        <begin position="77"/>
        <end position="101"/>
    </location>
</feature>
<feature type="transmembrane region" description="Helical" evidence="7">
    <location>
        <begin position="465"/>
        <end position="487"/>
    </location>
</feature>
<dbReference type="GO" id="GO:0022857">
    <property type="term" value="F:transmembrane transporter activity"/>
    <property type="evidence" value="ECO:0007669"/>
    <property type="project" value="InterPro"/>
</dbReference>
<evidence type="ECO:0000256" key="1">
    <source>
        <dbReference type="ARBA" id="ARBA00004141"/>
    </source>
</evidence>
<evidence type="ECO:0000256" key="3">
    <source>
        <dbReference type="ARBA" id="ARBA00022692"/>
    </source>
</evidence>
<proteinExistence type="predicted"/>
<dbReference type="PANTHER" id="PTHR45649:SF1">
    <property type="entry name" value="TRANSPORTER, PUTATIVE (EUROFUNG)-RELATED"/>
    <property type="match status" value="1"/>
</dbReference>
<keyword evidence="3 7" id="KW-0812">Transmembrane</keyword>
<accession>A0A7C8MI30</accession>
<dbReference type="Pfam" id="PF13520">
    <property type="entry name" value="AA_permease_2"/>
    <property type="match status" value="1"/>
</dbReference>
<evidence type="ECO:0000313" key="8">
    <source>
        <dbReference type="EMBL" id="KAF2963010.1"/>
    </source>
</evidence>
<evidence type="ECO:0000256" key="4">
    <source>
        <dbReference type="ARBA" id="ARBA00022989"/>
    </source>
</evidence>
<organism evidence="8 9">
    <name type="scientific">Xylaria multiplex</name>
    <dbReference type="NCBI Taxonomy" id="323545"/>
    <lineage>
        <taxon>Eukaryota</taxon>
        <taxon>Fungi</taxon>
        <taxon>Dikarya</taxon>
        <taxon>Ascomycota</taxon>
        <taxon>Pezizomycotina</taxon>
        <taxon>Sordariomycetes</taxon>
        <taxon>Xylariomycetidae</taxon>
        <taxon>Xylariales</taxon>
        <taxon>Xylariaceae</taxon>
        <taxon>Xylaria</taxon>
    </lineage>
</organism>